<protein>
    <submittedName>
        <fullName evidence="1">Uncharacterized protein</fullName>
    </submittedName>
</protein>
<dbReference type="EMBL" id="QRHE01000018">
    <property type="protein sequence ID" value="RHF50367.1"/>
    <property type="molecule type" value="Genomic_DNA"/>
</dbReference>
<comment type="caution">
    <text evidence="1">The sequence shown here is derived from an EMBL/GenBank/DDBJ whole genome shotgun (WGS) entry which is preliminary data.</text>
</comment>
<dbReference type="Proteomes" id="UP000283442">
    <property type="component" value="Unassembled WGS sequence"/>
</dbReference>
<name>A0A414NU47_9FIRM</name>
<sequence>MSMKPNGNQDEPDYQKLRLSDAFAHAANTLELTVDCYNINYSAKISSWIPAMTSLQSLRTRCQCAIMSIEKEATVDGCPHLLIKKMTV</sequence>
<evidence type="ECO:0000313" key="2">
    <source>
        <dbReference type="Proteomes" id="UP000283442"/>
    </source>
</evidence>
<reference evidence="1 2" key="1">
    <citation type="submission" date="2018-08" db="EMBL/GenBank/DDBJ databases">
        <title>A genome reference for cultivated species of the human gut microbiota.</title>
        <authorList>
            <person name="Zou Y."/>
            <person name="Xue W."/>
            <person name="Luo G."/>
        </authorList>
    </citation>
    <scope>NUCLEOTIDE SEQUENCE [LARGE SCALE GENOMIC DNA]</scope>
    <source>
        <strain evidence="1 2">AM25-21AC</strain>
    </source>
</reference>
<evidence type="ECO:0000313" key="1">
    <source>
        <dbReference type="EMBL" id="RHF50367.1"/>
    </source>
</evidence>
<dbReference type="AlphaFoldDB" id="A0A414NU47"/>
<accession>A0A414NU47</accession>
<gene>
    <name evidence="1" type="ORF">DW674_11485</name>
</gene>
<proteinExistence type="predicted"/>
<organism evidence="1 2">
    <name type="scientific">Mitsuokella multacida</name>
    <dbReference type="NCBI Taxonomy" id="52226"/>
    <lineage>
        <taxon>Bacteria</taxon>
        <taxon>Bacillati</taxon>
        <taxon>Bacillota</taxon>
        <taxon>Negativicutes</taxon>
        <taxon>Selenomonadales</taxon>
        <taxon>Selenomonadaceae</taxon>
        <taxon>Mitsuokella</taxon>
    </lineage>
</organism>